<organism evidence="2 3">
    <name type="scientific">Pycnoporus cinnabarinus</name>
    <name type="common">Cinnabar-red polypore</name>
    <name type="synonym">Trametes cinnabarina</name>
    <dbReference type="NCBI Taxonomy" id="5643"/>
    <lineage>
        <taxon>Eukaryota</taxon>
        <taxon>Fungi</taxon>
        <taxon>Dikarya</taxon>
        <taxon>Basidiomycota</taxon>
        <taxon>Agaricomycotina</taxon>
        <taxon>Agaricomycetes</taxon>
        <taxon>Polyporales</taxon>
        <taxon>Polyporaceae</taxon>
        <taxon>Trametes</taxon>
    </lineage>
</organism>
<gene>
    <name evidence="2" type="ORF">BN946_scf184911.g126</name>
</gene>
<reference evidence="2" key="1">
    <citation type="submission" date="2014-01" db="EMBL/GenBank/DDBJ databases">
        <title>The genome of the white-rot fungus Pycnoporus cinnabarinus: a basidiomycete model with a versatile arsenal for lignocellulosic biomass breakdown.</title>
        <authorList>
            <person name="Levasseur A."/>
            <person name="Lomascolo A."/>
            <person name="Ruiz-Duenas F.J."/>
            <person name="Uzan E."/>
            <person name="Piumi F."/>
            <person name="Kues U."/>
            <person name="Ram A.F.J."/>
            <person name="Murat C."/>
            <person name="Haon M."/>
            <person name="Benoit I."/>
            <person name="Arfi Y."/>
            <person name="Chevret D."/>
            <person name="Drula E."/>
            <person name="Kwon M.J."/>
            <person name="Gouret P."/>
            <person name="Lesage-Meessen L."/>
            <person name="Lombard V."/>
            <person name="Mariette J."/>
            <person name="Noirot C."/>
            <person name="Park J."/>
            <person name="Patyshakuliyeva A."/>
            <person name="Wieneger R.A.B."/>
            <person name="Wosten H.A.B."/>
            <person name="Martin F."/>
            <person name="Coutinho P.M."/>
            <person name="de Vries R."/>
            <person name="Martinez A.T."/>
            <person name="Klopp C."/>
            <person name="Pontarotti P."/>
            <person name="Henrissat B."/>
            <person name="Record E."/>
        </authorList>
    </citation>
    <scope>NUCLEOTIDE SEQUENCE [LARGE SCALE GENOMIC DNA]</scope>
    <source>
        <strain evidence="2">BRFM137</strain>
    </source>
</reference>
<dbReference type="Proteomes" id="UP000029665">
    <property type="component" value="Unassembled WGS sequence"/>
</dbReference>
<evidence type="ECO:0000256" key="1">
    <source>
        <dbReference type="SAM" id="MobiDB-lite"/>
    </source>
</evidence>
<protein>
    <submittedName>
        <fullName evidence="2">Uncharacterized protein</fullName>
    </submittedName>
</protein>
<name>A0A060SBC5_PYCCI</name>
<sequence>MPTEYTAEDLANPDEAAYVENALVVDDAHISAAELKRDQADEDFTASQSQASTEPDSQAWEELFPSSQGSQFHFSQAQSQDDCSFSDDGMDENARSATVVMDNAEDDGDEPSSQRPAHDTKGGLAGGKLNGETLWNIAIVWKDWKVENGFKYTMNMTNIIWVIRVLLKLTTLDAEKAMAFVRRHYTSKKGLLRSELLDHPTQRAYAAVEAAALEEWDDLP</sequence>
<comment type="caution">
    <text evidence="2">The sequence shown here is derived from an EMBL/GenBank/DDBJ whole genome shotgun (WGS) entry which is preliminary data.</text>
</comment>
<evidence type="ECO:0000313" key="2">
    <source>
        <dbReference type="EMBL" id="CDO71655.1"/>
    </source>
</evidence>
<evidence type="ECO:0000313" key="3">
    <source>
        <dbReference type="Proteomes" id="UP000029665"/>
    </source>
</evidence>
<feature type="region of interest" description="Disordered" evidence="1">
    <location>
        <begin position="35"/>
        <end position="91"/>
    </location>
</feature>
<accession>A0A060SBC5</accession>
<keyword evidence="3" id="KW-1185">Reference proteome</keyword>
<dbReference type="AlphaFoldDB" id="A0A060SBC5"/>
<proteinExistence type="predicted"/>
<dbReference type="EMBL" id="CCBP010000103">
    <property type="protein sequence ID" value="CDO71655.1"/>
    <property type="molecule type" value="Genomic_DNA"/>
</dbReference>
<feature type="region of interest" description="Disordered" evidence="1">
    <location>
        <begin position="103"/>
        <end position="125"/>
    </location>
</feature>
<dbReference type="HOGENOM" id="CLU_1256612_0_0_1"/>
<feature type="compositionally biased region" description="Polar residues" evidence="1">
    <location>
        <begin position="45"/>
        <end position="56"/>
    </location>
</feature>
<feature type="compositionally biased region" description="Polar residues" evidence="1">
    <location>
        <begin position="65"/>
        <end position="83"/>
    </location>
</feature>